<dbReference type="RefSeq" id="WP_272107380.1">
    <property type="nucleotide sequence ID" value="NZ_JAQMLO010000034.1"/>
</dbReference>
<organism evidence="1 2">
    <name type="scientific">Mediterraneibacter gnavus</name>
    <name type="common">Ruminococcus gnavus</name>
    <dbReference type="NCBI Taxonomy" id="33038"/>
    <lineage>
        <taxon>Bacteria</taxon>
        <taxon>Bacillati</taxon>
        <taxon>Bacillota</taxon>
        <taxon>Clostridia</taxon>
        <taxon>Lachnospirales</taxon>
        <taxon>Lachnospiraceae</taxon>
        <taxon>Mediterraneibacter</taxon>
    </lineage>
</organism>
<comment type="caution">
    <text evidence="1">The sequence shown here is derived from an EMBL/GenBank/DDBJ whole genome shotgun (WGS) entry which is preliminary data.</text>
</comment>
<gene>
    <name evidence="1" type="ORF">PNU63_16880</name>
</gene>
<accession>A0AB35J2T2</accession>
<name>A0AB35J2T2_MEDGN</name>
<feature type="non-terminal residue" evidence="1">
    <location>
        <position position="1"/>
    </location>
</feature>
<dbReference type="EMBL" id="JAQMLR010000038">
    <property type="protein sequence ID" value="MDB8740423.1"/>
    <property type="molecule type" value="Genomic_DNA"/>
</dbReference>
<sequence>KTPFFFRITQGVENKNNFSGLSGLGKRNECIALFKQLEEVATEKDKEYIQNSIKFVQEQLEK</sequence>
<dbReference type="Proteomes" id="UP001211731">
    <property type="component" value="Unassembled WGS sequence"/>
</dbReference>
<dbReference type="AlphaFoldDB" id="A0AB35J2T2"/>
<proteinExistence type="predicted"/>
<protein>
    <submittedName>
        <fullName evidence="1">Uncharacterized protein</fullName>
    </submittedName>
</protein>
<evidence type="ECO:0000313" key="1">
    <source>
        <dbReference type="EMBL" id="MDB8740423.1"/>
    </source>
</evidence>
<reference evidence="1" key="1">
    <citation type="submission" date="2023-01" db="EMBL/GenBank/DDBJ databases">
        <title>Human gut microbiome strain richness.</title>
        <authorList>
            <person name="Chen-Liaw A."/>
        </authorList>
    </citation>
    <scope>NUCLEOTIDE SEQUENCE</scope>
    <source>
        <strain evidence="1">1001217st1_A9_1001217B_191108</strain>
    </source>
</reference>
<evidence type="ECO:0000313" key="2">
    <source>
        <dbReference type="Proteomes" id="UP001211731"/>
    </source>
</evidence>